<evidence type="ECO:0000259" key="4">
    <source>
        <dbReference type="PROSITE" id="PS50932"/>
    </source>
</evidence>
<dbReference type="EMBL" id="LR134473">
    <property type="protein sequence ID" value="VEI03618.1"/>
    <property type="molecule type" value="Genomic_DNA"/>
</dbReference>
<keyword evidence="3" id="KW-0804">Transcription</keyword>
<organism evidence="5 6">
    <name type="scientific">Acidipropionibacterium jensenii</name>
    <dbReference type="NCBI Taxonomy" id="1749"/>
    <lineage>
        <taxon>Bacteria</taxon>
        <taxon>Bacillati</taxon>
        <taxon>Actinomycetota</taxon>
        <taxon>Actinomycetes</taxon>
        <taxon>Propionibacteriales</taxon>
        <taxon>Propionibacteriaceae</taxon>
        <taxon>Acidipropionibacterium</taxon>
    </lineage>
</organism>
<keyword evidence="6" id="KW-1185">Reference proteome</keyword>
<keyword evidence="2" id="KW-0238">DNA-binding</keyword>
<dbReference type="PANTHER" id="PTHR30146">
    <property type="entry name" value="LACI-RELATED TRANSCRIPTIONAL REPRESSOR"/>
    <property type="match status" value="1"/>
</dbReference>
<evidence type="ECO:0000313" key="6">
    <source>
        <dbReference type="Proteomes" id="UP000277858"/>
    </source>
</evidence>
<dbReference type="Proteomes" id="UP000277858">
    <property type="component" value="Chromosome"/>
</dbReference>
<dbReference type="GO" id="GO:0000976">
    <property type="term" value="F:transcription cis-regulatory region binding"/>
    <property type="evidence" value="ECO:0007669"/>
    <property type="project" value="TreeGrafter"/>
</dbReference>
<dbReference type="SMART" id="SM00354">
    <property type="entry name" value="HTH_LACI"/>
    <property type="match status" value="1"/>
</dbReference>
<feature type="domain" description="HTH lacI-type" evidence="4">
    <location>
        <begin position="4"/>
        <end position="58"/>
    </location>
</feature>
<evidence type="ECO:0000256" key="2">
    <source>
        <dbReference type="ARBA" id="ARBA00023125"/>
    </source>
</evidence>
<dbReference type="Gene3D" id="1.10.260.40">
    <property type="entry name" value="lambda repressor-like DNA-binding domains"/>
    <property type="match status" value="1"/>
</dbReference>
<evidence type="ECO:0000256" key="3">
    <source>
        <dbReference type="ARBA" id="ARBA00023163"/>
    </source>
</evidence>
<dbReference type="OrthoDB" id="189006at2"/>
<dbReference type="InterPro" id="IPR028082">
    <property type="entry name" value="Peripla_BP_I"/>
</dbReference>
<dbReference type="GO" id="GO:0003700">
    <property type="term" value="F:DNA-binding transcription factor activity"/>
    <property type="evidence" value="ECO:0007669"/>
    <property type="project" value="TreeGrafter"/>
</dbReference>
<dbReference type="Gene3D" id="3.40.50.2300">
    <property type="match status" value="2"/>
</dbReference>
<accession>A0A3S5EV96</accession>
<sequence>MSRVTISDIAEKLGISTAAVSYALNDRPGVSGATRQRVLDLADEMGWQPHSIARSLRSNRAMSVGMVLARDAEEVANEPFYSYVQAGVERHLAAHDYSLTMSRPGGAPGDDLEVYRRWALQQRVDGVILFDMVVDDPRVELLAELNLPAVEVTSDATVGPLPRVVVDDSGDARILVHHLADQGYRSIVHLSGPTHLVHETLRRTAVARACQEFGLPAAQHSCEYTLADGARGFRDAIERSTRFPVGVIGSSDLLAAGALTAAREESMAVPQEVGLVSWDDSLPCQLAAPALSCLNRNPLAMGATAAELLLARLAGTTRHSVRMPPSRLVVRDSSDRNRVLLNS</sequence>
<proteinExistence type="predicted"/>
<protein>
    <submittedName>
        <fullName evidence="5">Catabolite control protein</fullName>
    </submittedName>
</protein>
<dbReference type="Pfam" id="PF00356">
    <property type="entry name" value="LacI"/>
    <property type="match status" value="1"/>
</dbReference>
<dbReference type="InterPro" id="IPR046335">
    <property type="entry name" value="LacI/GalR-like_sensor"/>
</dbReference>
<dbReference type="CDD" id="cd06267">
    <property type="entry name" value="PBP1_LacI_sugar_binding-like"/>
    <property type="match status" value="1"/>
</dbReference>
<reference evidence="5 6" key="1">
    <citation type="submission" date="2018-12" db="EMBL/GenBank/DDBJ databases">
        <authorList>
            <consortium name="Pathogen Informatics"/>
        </authorList>
    </citation>
    <scope>NUCLEOTIDE SEQUENCE [LARGE SCALE GENOMIC DNA]</scope>
    <source>
        <strain evidence="5 6">NCTC13652</strain>
    </source>
</reference>
<dbReference type="STRING" id="1122997.GCA_000425285_00193"/>
<dbReference type="InterPro" id="IPR010982">
    <property type="entry name" value="Lambda_DNA-bd_dom_sf"/>
</dbReference>
<dbReference type="SUPFAM" id="SSF53822">
    <property type="entry name" value="Periplasmic binding protein-like I"/>
    <property type="match status" value="1"/>
</dbReference>
<evidence type="ECO:0000313" key="5">
    <source>
        <dbReference type="EMBL" id="VEI03618.1"/>
    </source>
</evidence>
<gene>
    <name evidence="5" type="primary">ccpA_2</name>
    <name evidence="5" type="ORF">NCTC13652_01825</name>
</gene>
<name>A0A3S5EV96_9ACTN</name>
<dbReference type="AlphaFoldDB" id="A0A3S5EV96"/>
<dbReference type="SUPFAM" id="SSF47413">
    <property type="entry name" value="lambda repressor-like DNA-binding domains"/>
    <property type="match status" value="1"/>
</dbReference>
<dbReference type="PANTHER" id="PTHR30146:SF155">
    <property type="entry name" value="ALANINE RACEMASE"/>
    <property type="match status" value="1"/>
</dbReference>
<keyword evidence="1" id="KW-0805">Transcription regulation</keyword>
<evidence type="ECO:0000256" key="1">
    <source>
        <dbReference type="ARBA" id="ARBA00023015"/>
    </source>
</evidence>
<dbReference type="Pfam" id="PF13377">
    <property type="entry name" value="Peripla_BP_3"/>
    <property type="match status" value="1"/>
</dbReference>
<dbReference type="InterPro" id="IPR000843">
    <property type="entry name" value="HTH_LacI"/>
</dbReference>
<dbReference type="CDD" id="cd01392">
    <property type="entry name" value="HTH_LacI"/>
    <property type="match status" value="1"/>
</dbReference>
<dbReference type="PROSITE" id="PS50932">
    <property type="entry name" value="HTH_LACI_2"/>
    <property type="match status" value="1"/>
</dbReference>
<dbReference type="RefSeq" id="WP_028702079.1">
    <property type="nucleotide sequence ID" value="NZ_LR134473.1"/>
</dbReference>